<dbReference type="EMBL" id="JACIDC010000001">
    <property type="protein sequence ID" value="MBB4038649.1"/>
    <property type="molecule type" value="Genomic_DNA"/>
</dbReference>
<reference evidence="5 6" key="1">
    <citation type="submission" date="2020-08" db="EMBL/GenBank/DDBJ databases">
        <title>Genomic Encyclopedia of Type Strains, Phase IV (KMG-IV): sequencing the most valuable type-strain genomes for metagenomic binning, comparative biology and taxonomic classification.</title>
        <authorList>
            <person name="Goeker M."/>
        </authorList>
    </citation>
    <scope>NUCLEOTIDE SEQUENCE [LARGE SCALE GENOMIC DNA]</scope>
    <source>
        <strain evidence="5 6">DSM 15743</strain>
    </source>
</reference>
<dbReference type="GO" id="GO:0007154">
    <property type="term" value="P:cell communication"/>
    <property type="evidence" value="ECO:0007669"/>
    <property type="project" value="InterPro"/>
</dbReference>
<dbReference type="InterPro" id="IPR001322">
    <property type="entry name" value="Lamin_tail_dom"/>
</dbReference>
<dbReference type="Pfam" id="PF03160">
    <property type="entry name" value="Calx-beta"/>
    <property type="match status" value="1"/>
</dbReference>
<evidence type="ECO:0000256" key="1">
    <source>
        <dbReference type="ARBA" id="ARBA00022729"/>
    </source>
</evidence>
<dbReference type="GO" id="GO:0016020">
    <property type="term" value="C:membrane"/>
    <property type="evidence" value="ECO:0007669"/>
    <property type="project" value="InterPro"/>
</dbReference>
<dbReference type="Gene3D" id="2.60.40.2030">
    <property type="match status" value="1"/>
</dbReference>
<protein>
    <recommendedName>
        <fullName evidence="4">LTD domain-containing protein</fullName>
    </recommendedName>
</protein>
<dbReference type="Gene3D" id="3.60.10.10">
    <property type="entry name" value="Endonuclease/exonuclease/phosphatase"/>
    <property type="match status" value="1"/>
</dbReference>
<feature type="domain" description="LTD" evidence="4">
    <location>
        <begin position="1"/>
        <end position="120"/>
    </location>
</feature>
<dbReference type="PRINTS" id="PR00313">
    <property type="entry name" value="CABNDNGRPT"/>
</dbReference>
<dbReference type="Pfam" id="PF03372">
    <property type="entry name" value="Exo_endo_phos"/>
    <property type="match status" value="1"/>
</dbReference>
<dbReference type="InterPro" id="IPR001343">
    <property type="entry name" value="Hemolysn_Ca-bd"/>
</dbReference>
<dbReference type="SUPFAM" id="SSF56219">
    <property type="entry name" value="DNase I-like"/>
    <property type="match status" value="1"/>
</dbReference>
<keyword evidence="2" id="KW-0677">Repeat</keyword>
<evidence type="ECO:0000313" key="5">
    <source>
        <dbReference type="EMBL" id="MBB4038649.1"/>
    </source>
</evidence>
<dbReference type="PROSITE" id="PS51841">
    <property type="entry name" value="LTD"/>
    <property type="match status" value="1"/>
</dbReference>
<name>A0A7W6IC21_9HYPH</name>
<gene>
    <name evidence="5" type="ORF">GGR34_000278</name>
</gene>
<dbReference type="PROSITE" id="PS00330">
    <property type="entry name" value="HEMOLYSIN_CALCIUM"/>
    <property type="match status" value="2"/>
</dbReference>
<proteinExistence type="predicted"/>
<dbReference type="Proteomes" id="UP000519439">
    <property type="component" value="Unassembled WGS sequence"/>
</dbReference>
<dbReference type="GO" id="GO:0003824">
    <property type="term" value="F:catalytic activity"/>
    <property type="evidence" value="ECO:0007669"/>
    <property type="project" value="InterPro"/>
</dbReference>
<evidence type="ECO:0000256" key="3">
    <source>
        <dbReference type="ARBA" id="ARBA00022837"/>
    </source>
</evidence>
<organism evidence="5 6">
    <name type="scientific">Microvirga flocculans</name>
    <dbReference type="NCBI Taxonomy" id="217168"/>
    <lineage>
        <taxon>Bacteria</taxon>
        <taxon>Pseudomonadati</taxon>
        <taxon>Pseudomonadota</taxon>
        <taxon>Alphaproteobacteria</taxon>
        <taxon>Hyphomicrobiales</taxon>
        <taxon>Methylobacteriaceae</taxon>
        <taxon>Microvirga</taxon>
    </lineage>
</organism>
<accession>A0A7W6IC21</accession>
<dbReference type="PANTHER" id="PTHR42834">
    <property type="entry name" value="ENDONUCLEASE/EXONUCLEASE/PHOSPHATASE FAMILY PROTEIN (AFU_ORTHOLOGUE AFUA_3G09210)"/>
    <property type="match status" value="1"/>
</dbReference>
<keyword evidence="6" id="KW-1185">Reference proteome</keyword>
<dbReference type="InterPro" id="IPR036691">
    <property type="entry name" value="Endo/exonu/phosph_ase_sf"/>
</dbReference>
<dbReference type="SUPFAM" id="SSF141072">
    <property type="entry name" value="CalX-like"/>
    <property type="match status" value="1"/>
</dbReference>
<evidence type="ECO:0000313" key="6">
    <source>
        <dbReference type="Proteomes" id="UP000519439"/>
    </source>
</evidence>
<dbReference type="SMART" id="SM00237">
    <property type="entry name" value="Calx_beta"/>
    <property type="match status" value="1"/>
</dbReference>
<comment type="caution">
    <text evidence="5">The sequence shown here is derived from an EMBL/GenBank/DDBJ whole genome shotgun (WGS) entry which is preliminary data.</text>
</comment>
<dbReference type="InterPro" id="IPR003644">
    <property type="entry name" value="Calx_beta"/>
</dbReference>
<dbReference type="Pfam" id="PF00353">
    <property type="entry name" value="HemolysinCabind"/>
    <property type="match status" value="3"/>
</dbReference>
<dbReference type="SUPFAM" id="SSF51120">
    <property type="entry name" value="beta-Roll"/>
    <property type="match status" value="2"/>
</dbReference>
<evidence type="ECO:0000256" key="2">
    <source>
        <dbReference type="ARBA" id="ARBA00022737"/>
    </source>
</evidence>
<dbReference type="InterPro" id="IPR005135">
    <property type="entry name" value="Endo/exonuclease/phosphatase"/>
</dbReference>
<evidence type="ECO:0000259" key="4">
    <source>
        <dbReference type="PROSITE" id="PS51841"/>
    </source>
</evidence>
<dbReference type="AlphaFoldDB" id="A0A7W6IC21"/>
<dbReference type="PANTHER" id="PTHR42834:SF1">
    <property type="entry name" value="ENDONUCLEASE_EXONUCLEASE_PHOSPHATASE FAMILY PROTEIN (AFU_ORTHOLOGUE AFUA_3G09210)"/>
    <property type="match status" value="1"/>
</dbReference>
<keyword evidence="3" id="KW-0106">Calcium</keyword>
<dbReference type="InterPro" id="IPR011049">
    <property type="entry name" value="Serralysin-like_metalloprot_C"/>
</dbReference>
<dbReference type="Gene3D" id="2.150.10.10">
    <property type="entry name" value="Serralysin-like metalloprotease, C-terminal"/>
    <property type="match status" value="3"/>
</dbReference>
<dbReference type="InterPro" id="IPR038081">
    <property type="entry name" value="CalX-like_sf"/>
</dbReference>
<keyword evidence="1" id="KW-0732">Signal</keyword>
<dbReference type="RefSeq" id="WP_051434958.1">
    <property type="nucleotide sequence ID" value="NZ_JACIDC010000001.1"/>
</dbReference>
<dbReference type="InterPro" id="IPR018511">
    <property type="entry name" value="Hemolysin-typ_Ca-bd_CS"/>
</dbReference>
<dbReference type="CDD" id="cd04486">
    <property type="entry name" value="YhcR_OBF_like"/>
    <property type="match status" value="1"/>
</dbReference>
<dbReference type="GO" id="GO:0005509">
    <property type="term" value="F:calcium ion binding"/>
    <property type="evidence" value="ECO:0007669"/>
    <property type="project" value="InterPro"/>
</dbReference>
<sequence>MANVWINEFHYDNGGTNDLNEFIEIAGRAGTDLTGWKIQLYNGSNNGLYASGPEIALSGTIADATGNGFGFISVDAVGLQNGAPDGFALVDAAGNVVEFWSYEGTITAIDGAAAGMTSKDVGVLENGTGSATGSIQRQGTGYDSTGFTSWAVFSADNTATRNGVNTGQTFADPPAGQTLSIAADAATKAEGNDGITTFTFTVTRANPAEDVTVDWSLGGLGAAGWASEDDFAGALNGTLTFSAGQTTQQISISVKGDTAYEASERFSVLLSNASTGVTIAQGSATSTIANDDPIAIYEIQGHGHTSAYANKDPVTTRGVITGIQMTGTTRGFYIQDVNGDGDATTSDAIFVFRGSNWTPNVEVGDMVSVSGVVTEYKPADSTALTLTQFGSSATVSVLSKGHELPEAVVIGPNGIRPPTGDLEAAKAFYEALEGMRVTVEPTRVVGATNNYGEIYAVIEGAYDASSLNGRGGLSATSSDFNPERIQFDNIRDSLSMPMVDVGARLGATTGIMSYGFGSYEVLIGSTPVVTAQSTLQAETTNVTAWNDFFLSFGNYNVENLDINDDDGDADVDSGHFAKLAQQIVKNMGSPHVLALQEVQDDSGSVNNGTVSADKTLQKLVDEIVKAGGPRYKFAYLNPEDGKDGGQTGGNIRQAFLYNDDVVDLVEGSLQRIVDPDPLVNDAFESSRKPLVAKFMFNGEVYTFINNHLNSKGGDDPIFGSNNPPNLVSELQRMEQTKLINAYVDALLAADPNANVAVLGDLNDFSWSNPLRILDGTYEGGQQVLWNMAEDFIANPLDRTDYVYEGNSQSLDHIYVSAAMRARMEAFDIVRINSEFDVTERASDHDALVARSTFRVVRATELNPQAFGSEASDALIGSSRGDALRAGGGRDYLQGDAGDDLLFGGAGADGLFGGSGSDWASYLGAASGVTASLAAPGGNQGEAAGDSYNSIENLWGSGFADVLTGNAEANIIDGDAGADLLQGNGGNDTYRVDNALDRIVEAAGGGRDTVETSVSFTLASSVEIEVLTATGAGSIMLAGNGYANAITGNGGANRISGGLGNDALAGGSGKDIFVFDTKPNKSANVDKVLDFKSKDDSFFLDDKVFTKLGKGSSKGVKLASKMFVEGTKAKDADDRIVYDRKTGSLYYDADGTGKSAQVKIATLANKEKLFYHDFFVV</sequence>